<dbReference type="SUPFAM" id="SSF53335">
    <property type="entry name" value="S-adenosyl-L-methionine-dependent methyltransferases"/>
    <property type="match status" value="1"/>
</dbReference>
<sequence length="595" mass="65825">MAAPRRSFSCESATQTLEWMNAIAVFLRPFKPLLDAHVVNFFKDRLWEMVDEQWMECLRKESVENLLKLPSGFVQDYWPHSLQEFICTLRSLVFAREPKLSHPFLCNLHVASLGSVLTQGMSLKKKHEVEILAAVISKVASGSGAQTIIDVGSGQGYLAQALSFEYQLSVTAIDASLHHATVTNARAERIKKHYAAKIAGSQHLKVPRTVTCHVLSSDILTALSTVSLHEENVEQSTDTNNSLENDVLENLKSHIGKASYLYNNRKIGPPLVLAGLHACGDLSVNMLRTFVDCEQVKAVVGVGCCYNLLSEDHAEKTNTPCGFPMSRAAKLSGLTLGKNAHDLACQSAERWRSLTKDDALQNFDVHTFRAAFQMVLDKYFPDVLTSSPSIGRKGKALRRQRMRQVIESKLGTKGCNTVPFFTFKQQCKSAAGSLTMKTDELEVVDGCYSNMALRAFLIYAAVDACTTLEELPQSSSSSDVRCLETTVEKTDNYLLFKEFSMSGLSRLGCGPSEDINLLEIWKEAQPFAEFVGPFWSLRAALGPLVETYILLDRLLFLQEQGNSVEAFLFPLFDPTISPRNVAIVAQKTGADTLAT</sequence>
<dbReference type="PANTHER" id="PTHR12496">
    <property type="entry name" value="CGI-41 METHYLTRANSFERASE"/>
    <property type="match status" value="1"/>
</dbReference>
<keyword evidence="2" id="KW-1185">Reference proteome</keyword>
<dbReference type="Pfam" id="PF13679">
    <property type="entry name" value="Methyltransf_32"/>
    <property type="match status" value="1"/>
</dbReference>
<evidence type="ECO:0000313" key="5">
    <source>
        <dbReference type="RefSeq" id="XP_038970309.1"/>
    </source>
</evidence>
<dbReference type="RefSeq" id="XP_038970307.1">
    <property type="nucleotide sequence ID" value="XM_039114379.1"/>
</dbReference>
<dbReference type="InterPro" id="IPR029063">
    <property type="entry name" value="SAM-dependent_MTases_sf"/>
</dbReference>
<dbReference type="OrthoDB" id="10258156at2759"/>
<dbReference type="RefSeq" id="XP_038970311.1">
    <property type="nucleotide sequence ID" value="XM_039114383.1"/>
</dbReference>
<evidence type="ECO:0000313" key="2">
    <source>
        <dbReference type="Proteomes" id="UP000228380"/>
    </source>
</evidence>
<dbReference type="InterPro" id="IPR052220">
    <property type="entry name" value="METTL25"/>
</dbReference>
<evidence type="ECO:0000313" key="6">
    <source>
        <dbReference type="RefSeq" id="XP_038970310.1"/>
    </source>
</evidence>
<dbReference type="Proteomes" id="UP000228380">
    <property type="component" value="Chromosome 16"/>
</dbReference>
<dbReference type="InterPro" id="IPR025714">
    <property type="entry name" value="Methyltranfer_dom"/>
</dbReference>
<evidence type="ECO:0000313" key="4">
    <source>
        <dbReference type="RefSeq" id="XP_038970308.1"/>
    </source>
</evidence>
<gene>
    <name evidence="3 4 5 6 7 8" type="primary">LOC120104054</name>
</gene>
<dbReference type="KEGG" id="pda:120104054"/>
<evidence type="ECO:0000259" key="1">
    <source>
        <dbReference type="Pfam" id="PF13679"/>
    </source>
</evidence>
<dbReference type="AlphaFoldDB" id="A0A8B8ZAK0"/>
<protein>
    <submittedName>
        <fullName evidence="3 4">Protein RRNAD1 isoform X1</fullName>
    </submittedName>
</protein>
<evidence type="ECO:0000313" key="8">
    <source>
        <dbReference type="RefSeq" id="XP_038970312.1"/>
    </source>
</evidence>
<dbReference type="GeneID" id="120104054"/>
<accession>A0A8B8ZAK0</accession>
<reference evidence="2" key="1">
    <citation type="journal article" date="2019" name="Nat. Commun.">
        <title>Genome-wide association mapping of date palm fruit traits.</title>
        <authorList>
            <person name="Hazzouri K.M."/>
            <person name="Gros-Balthazard M."/>
            <person name="Flowers J.M."/>
            <person name="Copetti D."/>
            <person name="Lemansour A."/>
            <person name="Lebrun M."/>
            <person name="Masmoudi K."/>
            <person name="Ferrand S."/>
            <person name="Dhar M.I."/>
            <person name="Fresquez Z.A."/>
            <person name="Rosas U."/>
            <person name="Zhang J."/>
            <person name="Talag J."/>
            <person name="Lee S."/>
            <person name="Kudrna D."/>
            <person name="Powell R.F."/>
            <person name="Leitch I.J."/>
            <person name="Krueger R.R."/>
            <person name="Wing R.A."/>
            <person name="Amiri K.M.A."/>
            <person name="Purugganan M.D."/>
        </authorList>
    </citation>
    <scope>NUCLEOTIDE SEQUENCE [LARGE SCALE GENOMIC DNA]</scope>
    <source>
        <strain evidence="2">cv. Khalas</strain>
    </source>
</reference>
<feature type="domain" description="Methyltransferase" evidence="1">
    <location>
        <begin position="124"/>
        <end position="311"/>
    </location>
</feature>
<proteinExistence type="predicted"/>
<evidence type="ECO:0000313" key="3">
    <source>
        <dbReference type="RefSeq" id="XP_038970307.1"/>
    </source>
</evidence>
<dbReference type="RefSeq" id="XP_038970310.1">
    <property type="nucleotide sequence ID" value="XM_039114382.1"/>
</dbReference>
<reference evidence="3 4" key="2">
    <citation type="submission" date="2025-04" db="UniProtKB">
        <authorList>
            <consortium name="RefSeq"/>
        </authorList>
    </citation>
    <scope>IDENTIFICATION</scope>
    <source>
        <tissue evidence="3 4">Young leaves</tissue>
    </source>
</reference>
<evidence type="ECO:0000313" key="7">
    <source>
        <dbReference type="RefSeq" id="XP_038970311.1"/>
    </source>
</evidence>
<dbReference type="PANTHER" id="PTHR12496:SF0">
    <property type="entry name" value="METHYLTRANSFERASE DOMAIN-CONTAINING PROTEIN"/>
    <property type="match status" value="1"/>
</dbReference>
<dbReference type="RefSeq" id="XP_038970308.1">
    <property type="nucleotide sequence ID" value="XM_039114380.1"/>
</dbReference>
<organism evidence="2 3">
    <name type="scientific">Phoenix dactylifera</name>
    <name type="common">Date palm</name>
    <dbReference type="NCBI Taxonomy" id="42345"/>
    <lineage>
        <taxon>Eukaryota</taxon>
        <taxon>Viridiplantae</taxon>
        <taxon>Streptophyta</taxon>
        <taxon>Embryophyta</taxon>
        <taxon>Tracheophyta</taxon>
        <taxon>Spermatophyta</taxon>
        <taxon>Magnoliopsida</taxon>
        <taxon>Liliopsida</taxon>
        <taxon>Arecaceae</taxon>
        <taxon>Coryphoideae</taxon>
        <taxon>Phoeniceae</taxon>
        <taxon>Phoenix</taxon>
    </lineage>
</organism>
<dbReference type="RefSeq" id="XP_038970312.1">
    <property type="nucleotide sequence ID" value="XM_039114384.1"/>
</dbReference>
<name>A0A8B8ZAK0_PHODC</name>
<dbReference type="RefSeq" id="XP_038970309.1">
    <property type="nucleotide sequence ID" value="XM_039114381.1"/>
</dbReference>